<dbReference type="InterPro" id="IPR000760">
    <property type="entry name" value="Inositol_monophosphatase-like"/>
</dbReference>
<evidence type="ECO:0000256" key="4">
    <source>
        <dbReference type="PIRSR" id="PIRSR600760-2"/>
    </source>
</evidence>
<evidence type="ECO:0000256" key="2">
    <source>
        <dbReference type="ARBA" id="ARBA00022801"/>
    </source>
</evidence>
<dbReference type="GO" id="GO:0007165">
    <property type="term" value="P:signal transduction"/>
    <property type="evidence" value="ECO:0007669"/>
    <property type="project" value="TreeGrafter"/>
</dbReference>
<feature type="binding site" evidence="4">
    <location>
        <position position="119"/>
    </location>
    <ligand>
        <name>Mg(2+)</name>
        <dbReference type="ChEBI" id="CHEBI:18420"/>
        <label>1</label>
        <note>catalytic</note>
    </ligand>
</feature>
<gene>
    <name evidence="6" type="ORF">DQ226_14275</name>
</gene>
<evidence type="ECO:0000256" key="1">
    <source>
        <dbReference type="ARBA" id="ARBA00022723"/>
    </source>
</evidence>
<dbReference type="EMBL" id="QNTT01000048">
    <property type="protein sequence ID" value="RBA32380.1"/>
    <property type="molecule type" value="Genomic_DNA"/>
</dbReference>
<protein>
    <recommendedName>
        <fullName evidence="8">Histidinol-phosphatase</fullName>
    </recommendedName>
</protein>
<organism evidence="6 7">
    <name type="scientific">Dietzia maris</name>
    <dbReference type="NCBI Taxonomy" id="37915"/>
    <lineage>
        <taxon>Bacteria</taxon>
        <taxon>Bacillati</taxon>
        <taxon>Actinomycetota</taxon>
        <taxon>Actinomycetes</taxon>
        <taxon>Mycobacteriales</taxon>
        <taxon>Dietziaceae</taxon>
        <taxon>Dietzia</taxon>
    </lineage>
</organism>
<evidence type="ECO:0000256" key="3">
    <source>
        <dbReference type="ARBA" id="ARBA00022842"/>
    </source>
</evidence>
<keyword evidence="1 4" id="KW-0479">Metal-binding</keyword>
<dbReference type="InterPro" id="IPR020583">
    <property type="entry name" value="Inositol_monoP_metal-BS"/>
</dbReference>
<dbReference type="PRINTS" id="PR00377">
    <property type="entry name" value="IMPHPHTASES"/>
</dbReference>
<reference evidence="6 7" key="1">
    <citation type="submission" date="2018-06" db="EMBL/GenBank/DDBJ databases">
        <title>Whole genome sequencing of four bacterial strains from South Shetland trench revealing bio-synthetic gene clusters.</title>
        <authorList>
            <person name="Abdel-Mageed W.M."/>
            <person name="Lehri B."/>
            <person name="Jarmusch S.A."/>
            <person name="Miranda K."/>
            <person name="Goodfellow M."/>
            <person name="Jaspars M."/>
            <person name="Karlyshev A.V."/>
        </authorList>
    </citation>
    <scope>NUCLEOTIDE SEQUENCE [LARGE SCALE GENOMIC DNA]</scope>
    <source>
        <strain evidence="6 7">SST1</strain>
    </source>
</reference>
<dbReference type="Gene3D" id="3.40.190.80">
    <property type="match status" value="1"/>
</dbReference>
<evidence type="ECO:0000256" key="5">
    <source>
        <dbReference type="SAM" id="MobiDB-lite"/>
    </source>
</evidence>
<feature type="binding site" evidence="4">
    <location>
        <position position="102"/>
    </location>
    <ligand>
        <name>Mg(2+)</name>
        <dbReference type="ChEBI" id="CHEBI:18420"/>
        <label>1</label>
        <note>catalytic</note>
    </ligand>
</feature>
<dbReference type="PROSITE" id="PS00629">
    <property type="entry name" value="IMP_1"/>
    <property type="match status" value="1"/>
</dbReference>
<feature type="binding site" evidence="4">
    <location>
        <position position="251"/>
    </location>
    <ligand>
        <name>Mg(2+)</name>
        <dbReference type="ChEBI" id="CHEBI:18420"/>
        <label>1</label>
        <note>catalytic</note>
    </ligand>
</feature>
<dbReference type="GO" id="GO:0046872">
    <property type="term" value="F:metal ion binding"/>
    <property type="evidence" value="ECO:0007669"/>
    <property type="project" value="UniProtKB-KW"/>
</dbReference>
<keyword evidence="2" id="KW-0378">Hydrolase</keyword>
<dbReference type="PANTHER" id="PTHR20854:SF4">
    <property type="entry name" value="INOSITOL-1-MONOPHOSPHATASE-RELATED"/>
    <property type="match status" value="1"/>
</dbReference>
<feature type="binding site" evidence="4">
    <location>
        <position position="121"/>
    </location>
    <ligand>
        <name>Mg(2+)</name>
        <dbReference type="ChEBI" id="CHEBI:18420"/>
        <label>1</label>
        <note>catalytic</note>
    </ligand>
</feature>
<feature type="compositionally biased region" description="Gly residues" evidence="5">
    <location>
        <begin position="48"/>
        <end position="64"/>
    </location>
</feature>
<feature type="binding site" evidence="4">
    <location>
        <position position="122"/>
    </location>
    <ligand>
        <name>Mg(2+)</name>
        <dbReference type="ChEBI" id="CHEBI:18420"/>
        <label>1</label>
        <note>catalytic</note>
    </ligand>
</feature>
<name>A0A365P7M2_9ACTN</name>
<dbReference type="PANTHER" id="PTHR20854">
    <property type="entry name" value="INOSITOL MONOPHOSPHATASE"/>
    <property type="match status" value="1"/>
</dbReference>
<keyword evidence="3 4" id="KW-0460">Magnesium</keyword>
<feature type="region of interest" description="Disordered" evidence="5">
    <location>
        <begin position="47"/>
        <end position="73"/>
    </location>
</feature>
<evidence type="ECO:0000313" key="7">
    <source>
        <dbReference type="Proteomes" id="UP000252187"/>
    </source>
</evidence>
<proteinExistence type="predicted"/>
<dbReference type="GO" id="GO:0006020">
    <property type="term" value="P:inositol metabolic process"/>
    <property type="evidence" value="ECO:0007669"/>
    <property type="project" value="TreeGrafter"/>
</dbReference>
<evidence type="ECO:0000313" key="6">
    <source>
        <dbReference type="EMBL" id="RBA32380.1"/>
    </source>
</evidence>
<dbReference type="Proteomes" id="UP000252187">
    <property type="component" value="Unassembled WGS sequence"/>
</dbReference>
<dbReference type="GO" id="GO:0008934">
    <property type="term" value="F:inositol monophosphate 1-phosphatase activity"/>
    <property type="evidence" value="ECO:0007669"/>
    <property type="project" value="TreeGrafter"/>
</dbReference>
<dbReference type="Pfam" id="PF00459">
    <property type="entry name" value="Inositol_P"/>
    <property type="match status" value="1"/>
</dbReference>
<dbReference type="SUPFAM" id="SSF56655">
    <property type="entry name" value="Carbohydrate phosphatase"/>
    <property type="match status" value="1"/>
</dbReference>
<sequence>MTSRPARPLDHDLTERLDELLAASGRIARRHFHGDLESLAAADKNGVAGRGATGDGGNGDGRAGNGATDGRYDPVTEADRAIEALLRAGISNVYPGDRIVGEENGETGPAGAARTWYLDPIDGTKAFMTGMAGWGTLVGVVEDGRAVAGWMDQPILGETFAAVHGRATVRRRSDGPGAIDLRASGCTELSEAIMYTTHPSMFGDDGEVRSRYDELGRRVRLQRFGGDCYAYCMLAAGRVDLVVEAELNSYDIVALIPIIEAAGGVITGPDGRQPLEGGTVVAAATPELAEQAWAVLGTDLG</sequence>
<comment type="caution">
    <text evidence="6">The sequence shown here is derived from an EMBL/GenBank/DDBJ whole genome shotgun (WGS) entry which is preliminary data.</text>
</comment>
<evidence type="ECO:0008006" key="8">
    <source>
        <dbReference type="Google" id="ProtNLM"/>
    </source>
</evidence>
<dbReference type="AlphaFoldDB" id="A0A365P7M2"/>
<accession>A0A365P7M2</accession>
<comment type="cofactor">
    <cofactor evidence="4">
        <name>Mg(2+)</name>
        <dbReference type="ChEBI" id="CHEBI:18420"/>
    </cofactor>
</comment>
<dbReference type="Gene3D" id="3.30.540.10">
    <property type="entry name" value="Fructose-1,6-Bisphosphatase, subunit A, domain 1"/>
    <property type="match status" value="1"/>
</dbReference>